<dbReference type="AlphaFoldDB" id="A0A1A8ZP72"/>
<gene>
    <name evidence="1" type="ORF">POVWA1_052410</name>
    <name evidence="2" type="ORF">POVWA2_051680</name>
</gene>
<evidence type="ECO:0000313" key="4">
    <source>
        <dbReference type="Proteomes" id="UP000078555"/>
    </source>
</evidence>
<proteinExistence type="predicted"/>
<dbReference type="EMBL" id="FLRD01000137">
    <property type="protein sequence ID" value="SBT45692.1"/>
    <property type="molecule type" value="Genomic_DNA"/>
</dbReference>
<name>A0A1A8ZP72_PLAOA</name>
<reference evidence="3 4" key="1">
    <citation type="submission" date="2016-05" db="EMBL/GenBank/DDBJ databases">
        <authorList>
            <person name="Naeem Raeece"/>
        </authorList>
    </citation>
    <scope>NUCLEOTIDE SEQUENCE [LARGE SCALE GENOMIC DNA]</scope>
</reference>
<dbReference type="Proteomes" id="UP000078555">
    <property type="component" value="Unassembled WGS sequence"/>
</dbReference>
<evidence type="ECO:0000313" key="3">
    <source>
        <dbReference type="Proteomes" id="UP000078550"/>
    </source>
</evidence>
<accession>A0A1A8ZP72</accession>
<evidence type="ECO:0000313" key="1">
    <source>
        <dbReference type="EMBL" id="SBT45692.1"/>
    </source>
</evidence>
<evidence type="ECO:0000313" key="2">
    <source>
        <dbReference type="EMBL" id="SBT46257.1"/>
    </source>
</evidence>
<protein>
    <submittedName>
        <fullName evidence="1">Uncharacterized protein</fullName>
    </submittedName>
</protein>
<dbReference type="Proteomes" id="UP000078550">
    <property type="component" value="Unassembled WGS sequence"/>
</dbReference>
<keyword evidence="4" id="KW-1185">Reference proteome</keyword>
<sequence length="218" mass="25506">MNPISYDVNVNLKETVKKGKNKEFFCTFKVYSNKLTSWKHNIYTIMNENHKDNENGPQKRNKLPRESLLDEQFEDSYTNRLLFYNDKDPGEISKMPGKHNLKTEKPHIHRNLICNASVEKYKNFLAKLEKSNQDIENKDANSVIIDKDILDQSYDNINEACVVMDVSMGIFDVCNDNISESKLRERNITISNVGNYVNKNGIEKTVFCVYIYVYIYTY</sequence>
<reference evidence="1" key="2">
    <citation type="submission" date="2016-05" db="EMBL/GenBank/DDBJ databases">
        <authorList>
            <person name="Lavstsen T."/>
            <person name="Jespersen J.S."/>
        </authorList>
    </citation>
    <scope>NUCLEOTIDE SEQUENCE [LARGE SCALE GENOMIC DNA]</scope>
</reference>
<organism evidence="1 4">
    <name type="scientific">Plasmodium ovale wallikeri</name>
    <dbReference type="NCBI Taxonomy" id="864142"/>
    <lineage>
        <taxon>Eukaryota</taxon>
        <taxon>Sar</taxon>
        <taxon>Alveolata</taxon>
        <taxon>Apicomplexa</taxon>
        <taxon>Aconoidasida</taxon>
        <taxon>Haemosporida</taxon>
        <taxon>Plasmodiidae</taxon>
        <taxon>Plasmodium</taxon>
        <taxon>Plasmodium (Plasmodium)</taxon>
    </lineage>
</organism>
<dbReference type="EMBL" id="FLRE01000182">
    <property type="protein sequence ID" value="SBT46257.1"/>
    <property type="molecule type" value="Genomic_DNA"/>
</dbReference>